<dbReference type="AlphaFoldDB" id="A0A2U1LBV3"/>
<accession>A0A2U1LBV3</accession>
<sequence>MARGNIYAALKHSWTLTPQNLVNSTPLTDTYKVFFRYTQSISRFSSFFKVSGFRTLT</sequence>
<keyword evidence="2" id="KW-1185">Reference proteome</keyword>
<keyword evidence="1" id="KW-0240">DNA-directed RNA polymerase</keyword>
<proteinExistence type="predicted"/>
<dbReference type="EMBL" id="PKPP01010278">
    <property type="protein sequence ID" value="PWA46456.1"/>
    <property type="molecule type" value="Genomic_DNA"/>
</dbReference>
<name>A0A2U1LBV3_ARTAN</name>
<dbReference type="OrthoDB" id="1927092at2759"/>
<protein>
    <submittedName>
        <fullName evidence="1">DNA-directed RNA polymerase, subunit 2</fullName>
    </submittedName>
</protein>
<organism evidence="1 2">
    <name type="scientific">Artemisia annua</name>
    <name type="common">Sweet wormwood</name>
    <dbReference type="NCBI Taxonomy" id="35608"/>
    <lineage>
        <taxon>Eukaryota</taxon>
        <taxon>Viridiplantae</taxon>
        <taxon>Streptophyta</taxon>
        <taxon>Embryophyta</taxon>
        <taxon>Tracheophyta</taxon>
        <taxon>Spermatophyta</taxon>
        <taxon>Magnoliopsida</taxon>
        <taxon>eudicotyledons</taxon>
        <taxon>Gunneridae</taxon>
        <taxon>Pentapetalae</taxon>
        <taxon>asterids</taxon>
        <taxon>campanulids</taxon>
        <taxon>Asterales</taxon>
        <taxon>Asteraceae</taxon>
        <taxon>Asteroideae</taxon>
        <taxon>Anthemideae</taxon>
        <taxon>Artemisiinae</taxon>
        <taxon>Artemisia</taxon>
    </lineage>
</organism>
<gene>
    <name evidence="1" type="ORF">CTI12_AA509090</name>
</gene>
<keyword evidence="1" id="KW-0804">Transcription</keyword>
<evidence type="ECO:0000313" key="2">
    <source>
        <dbReference type="Proteomes" id="UP000245207"/>
    </source>
</evidence>
<evidence type="ECO:0000313" key="1">
    <source>
        <dbReference type="EMBL" id="PWA46456.1"/>
    </source>
</evidence>
<comment type="caution">
    <text evidence="1">The sequence shown here is derived from an EMBL/GenBank/DDBJ whole genome shotgun (WGS) entry which is preliminary data.</text>
</comment>
<reference evidence="1 2" key="1">
    <citation type="journal article" date="2018" name="Mol. Plant">
        <title>The genome of Artemisia annua provides insight into the evolution of Asteraceae family and artemisinin biosynthesis.</title>
        <authorList>
            <person name="Shen Q."/>
            <person name="Zhang L."/>
            <person name="Liao Z."/>
            <person name="Wang S."/>
            <person name="Yan T."/>
            <person name="Shi P."/>
            <person name="Liu M."/>
            <person name="Fu X."/>
            <person name="Pan Q."/>
            <person name="Wang Y."/>
            <person name="Lv Z."/>
            <person name="Lu X."/>
            <person name="Zhang F."/>
            <person name="Jiang W."/>
            <person name="Ma Y."/>
            <person name="Chen M."/>
            <person name="Hao X."/>
            <person name="Li L."/>
            <person name="Tang Y."/>
            <person name="Lv G."/>
            <person name="Zhou Y."/>
            <person name="Sun X."/>
            <person name="Brodelius P.E."/>
            <person name="Rose J.K.C."/>
            <person name="Tang K."/>
        </authorList>
    </citation>
    <scope>NUCLEOTIDE SEQUENCE [LARGE SCALE GENOMIC DNA]</scope>
    <source>
        <strain evidence="2">cv. Huhao1</strain>
        <tissue evidence="1">Leaf</tissue>
    </source>
</reference>
<dbReference type="GO" id="GO:0000428">
    <property type="term" value="C:DNA-directed RNA polymerase complex"/>
    <property type="evidence" value="ECO:0007669"/>
    <property type="project" value="UniProtKB-KW"/>
</dbReference>
<dbReference type="Proteomes" id="UP000245207">
    <property type="component" value="Unassembled WGS sequence"/>
</dbReference>